<feature type="domain" description="Glycosyltransferase 2-like" evidence="4">
    <location>
        <begin position="270"/>
        <end position="402"/>
    </location>
</feature>
<proteinExistence type="inferred from homology"/>
<dbReference type="Gene3D" id="3.90.550.10">
    <property type="entry name" value="Spore Coat Polysaccharide Biosynthesis Protein SpsA, Chain A"/>
    <property type="match status" value="1"/>
</dbReference>
<organism evidence="5 6">
    <name type="scientific">Solidesulfovibrio carbinoliphilus subsp. oakridgensis</name>
    <dbReference type="NCBI Taxonomy" id="694327"/>
    <lineage>
        <taxon>Bacteria</taxon>
        <taxon>Pseudomonadati</taxon>
        <taxon>Thermodesulfobacteriota</taxon>
        <taxon>Desulfovibrionia</taxon>
        <taxon>Desulfovibrionales</taxon>
        <taxon>Desulfovibrionaceae</taxon>
        <taxon>Solidesulfovibrio</taxon>
    </lineage>
</organism>
<dbReference type="Pfam" id="PF00535">
    <property type="entry name" value="Glycos_transf_2"/>
    <property type="match status" value="1"/>
</dbReference>
<dbReference type="STRING" id="694327.DFW101_0487"/>
<evidence type="ECO:0000256" key="2">
    <source>
        <dbReference type="ARBA" id="ARBA00022676"/>
    </source>
</evidence>
<comment type="similarity">
    <text evidence="1">Belongs to the glycosyltransferase 2 family.</text>
</comment>
<keyword evidence="2" id="KW-0328">Glycosyltransferase</keyword>
<evidence type="ECO:0000313" key="5">
    <source>
        <dbReference type="EMBL" id="EHJ46504.1"/>
    </source>
</evidence>
<evidence type="ECO:0000259" key="4">
    <source>
        <dbReference type="Pfam" id="PF00535"/>
    </source>
</evidence>
<dbReference type="InterPro" id="IPR029044">
    <property type="entry name" value="Nucleotide-diphossugar_trans"/>
</dbReference>
<gene>
    <name evidence="5" type="ORF">DFW101_0487</name>
</gene>
<dbReference type="eggNOG" id="COG1216">
    <property type="taxonomic scope" value="Bacteria"/>
</dbReference>
<dbReference type="SUPFAM" id="SSF53448">
    <property type="entry name" value="Nucleotide-diphospho-sugar transferases"/>
    <property type="match status" value="1"/>
</dbReference>
<sequence length="558" mass="60299">MNRSPWPEAMDMPLPLCDLLLAGTVGREHLLRAAGMAGKALAAACPADRALWQRRRLSLLAAALEEDSLFGPTAVALLEAAGALPGSPPALDPAFAALAAETVRLFRVPDNTAYYQRLVTSGDTDRQRRYLENECHTGRHGLFWLHVALRQAVLDRNFDRGEALLKAALPPSLAGLGHKLAGDLALVSGRPALALARYEQAHALAPWPSGLFRLGLAAWQSGDRDLARRRLAAILAAMPEHVSAGLALYDMATGRDRATARLPGSLAIALYTYNKGRDLDLTLGSLFASDIGPARVVALDNAATDDTPDILAGWRDRVGPGRLSVIRLPVNIGAPAARNWLAADPRVREADFVAYLDDDVDLPADWLSRLAAAREAYPEAGVWGCRVADAQNPAIAQGVDTMPVPARQGDGEPMAWDFSDAHAEAFDAGAFAHMRPCLSVMGCCHLFRRERLAQAGGFDIRYSPSQYDDVDHDLRLVLSGHPPVYQGHLAVGHRRPAPVFVPPRPDQLAGGQANRRKLLAKHRDRSEELATGLREATLGDLTEKWRFLAEVGLLAQTS</sequence>
<keyword evidence="3 5" id="KW-0808">Transferase</keyword>
<keyword evidence="6" id="KW-1185">Reference proteome</keyword>
<evidence type="ECO:0000256" key="1">
    <source>
        <dbReference type="ARBA" id="ARBA00006739"/>
    </source>
</evidence>
<dbReference type="PANTHER" id="PTHR43179">
    <property type="entry name" value="RHAMNOSYLTRANSFERASE WBBL"/>
    <property type="match status" value="1"/>
</dbReference>
<dbReference type="HOGENOM" id="CLU_023729_0_0_7"/>
<accession>G7QDJ8</accession>
<protein>
    <submittedName>
        <fullName evidence="5">Glycosyl transferase family 2</fullName>
    </submittedName>
</protein>
<dbReference type="RefSeq" id="WP_009179942.1">
    <property type="nucleotide sequence ID" value="NZ_CM001368.1"/>
</dbReference>
<dbReference type="AlphaFoldDB" id="G7QDJ8"/>
<dbReference type="PANTHER" id="PTHR43179:SF12">
    <property type="entry name" value="GALACTOFURANOSYLTRANSFERASE GLFT2"/>
    <property type="match status" value="1"/>
</dbReference>
<dbReference type="EMBL" id="CM001368">
    <property type="protein sequence ID" value="EHJ46504.1"/>
    <property type="molecule type" value="Genomic_DNA"/>
</dbReference>
<dbReference type="Proteomes" id="UP000004662">
    <property type="component" value="Chromosome"/>
</dbReference>
<evidence type="ECO:0000256" key="3">
    <source>
        <dbReference type="ARBA" id="ARBA00022679"/>
    </source>
</evidence>
<evidence type="ECO:0000313" key="6">
    <source>
        <dbReference type="Proteomes" id="UP000004662"/>
    </source>
</evidence>
<reference evidence="6" key="1">
    <citation type="journal article" date="2015" name="Genome Announc.">
        <title>High-Quality Draft Genome Sequence of Desulfovibrio carbinoliphilus FW-101-2B, an Organic Acid-Oxidizing Sulfate-Reducing Bacterium Isolated from Uranium(VI)-Contaminated Groundwater.</title>
        <authorList>
            <person name="Ramsay B.D."/>
            <person name="Hwang C."/>
            <person name="Woo H.L."/>
            <person name="Carroll S.L."/>
            <person name="Lucas S."/>
            <person name="Han J."/>
            <person name="Lapidus A.L."/>
            <person name="Cheng J.F."/>
            <person name="Goodwin L.A."/>
            <person name="Pitluck S."/>
            <person name="Peters L."/>
            <person name="Chertkov O."/>
            <person name="Held B."/>
            <person name="Detter J.C."/>
            <person name="Han C.S."/>
            <person name="Tapia R."/>
            <person name="Land M.L."/>
            <person name="Hauser L.J."/>
            <person name="Kyrpides N.C."/>
            <person name="Ivanova N.N."/>
            <person name="Mikhailova N."/>
            <person name="Pagani I."/>
            <person name="Woyke T."/>
            <person name="Arkin A.P."/>
            <person name="Dehal P."/>
            <person name="Chivian D."/>
            <person name="Criddle C.S."/>
            <person name="Wu W."/>
            <person name="Chakraborty R."/>
            <person name="Hazen T.C."/>
            <person name="Fields M.W."/>
        </authorList>
    </citation>
    <scope>NUCLEOTIDE SEQUENCE [LARGE SCALE GENOMIC DNA]</scope>
    <source>
        <strain evidence="6">FW-101-2B</strain>
    </source>
</reference>
<name>G7QDJ8_9BACT</name>
<dbReference type="InterPro" id="IPR001173">
    <property type="entry name" value="Glyco_trans_2-like"/>
</dbReference>
<dbReference type="GO" id="GO:0016757">
    <property type="term" value="F:glycosyltransferase activity"/>
    <property type="evidence" value="ECO:0007669"/>
    <property type="project" value="UniProtKB-KW"/>
</dbReference>